<proteinExistence type="inferred from homology"/>
<feature type="signal peptide" evidence="2">
    <location>
        <begin position="1"/>
        <end position="25"/>
    </location>
</feature>
<name>A0A542ZQ87_9ACTN</name>
<dbReference type="Proteomes" id="UP000316196">
    <property type="component" value="Unassembled WGS sequence"/>
</dbReference>
<evidence type="ECO:0000313" key="5">
    <source>
        <dbReference type="Proteomes" id="UP000316196"/>
    </source>
</evidence>
<dbReference type="SUPFAM" id="SSF49899">
    <property type="entry name" value="Concanavalin A-like lectins/glucanases"/>
    <property type="match status" value="1"/>
</dbReference>
<dbReference type="RefSeq" id="WP_170209901.1">
    <property type="nucleotide sequence ID" value="NZ_BAAAMD010000003.1"/>
</dbReference>
<sequence>MNRLVRGAAALAVAASVALSGGVVAHAEPAEPPSPTVHQRAALTQPTYDDRASTFTIPDIDGVVYSADGTDVTPGTHEVEFAQPERSQWIEFVATASDGSTKTWRHEFPFVFEPTAPRFHDKEQRVHAPGQWGMHYLVIHEGQERRLTPNSWNDLSEYGGDPLTIEARPNGNSLLLIGQTSWEHRFTVHPDYPLDRGDEFNENGLSKSWYVYDSGGKGKSRNVAENVSVITNDEGDGVLNLRSRRHCVDNADEPLTDANATERVCPDGKQTIYSGSRMLSRHVHGTPKVMEIRAKMDTPHEGLTLAAWTHNDQQFCREEYPDTNIAEMDVLEVWGTDGSVATTHMDCGPSGFPRYSVGTKKDLPGEWHTWRVEYDGYAIRYYLDGEPLDGDKGPHVTPETIGLTQEKFSHVMNDYAWQSVVGVKFPESGGWAPAVDDSQPFAEHNDQIDYIRVEPFDLSECQPYGEIGKYAAEHPELGAPQSCESDTFTPGARVQVFENGRVYWSPATGTHAVVGAIGERYVEMGGDRTLGLPTTGEATGLRDGGASQRFTGGTMFWSPATGAHFAKGEILRKYASMGWENHALGYPVTDEDCSISGGCFQRFQHHGGHIYWSPETGAHFTRGKIHGKYGQLGYEANPRLGFPTTDEICGLRDGGCFQRFEKEDTHIYWSPATGAHFTRGMIHARYGSTGWEKGRFGFPVTDEICGLRDGGCYQRFQHEKGHIYWSPKTGAWPVQGKIFEHWAAQGWERSKYGYPTQAEHCIREEGYGRLCSQMFEDYRTIGWNRLTGAE</sequence>
<dbReference type="AlphaFoldDB" id="A0A542ZQ87"/>
<evidence type="ECO:0000256" key="2">
    <source>
        <dbReference type="SAM" id="SignalP"/>
    </source>
</evidence>
<comment type="similarity">
    <text evidence="1">Belongs to the glycosyl hydrolase 16 family.</text>
</comment>
<keyword evidence="2" id="KW-0732">Signal</keyword>
<dbReference type="Pfam" id="PF08310">
    <property type="entry name" value="LGFP"/>
    <property type="match status" value="5"/>
</dbReference>
<comment type="caution">
    <text evidence="4">The sequence shown here is derived from an EMBL/GenBank/DDBJ whole genome shotgun (WGS) entry which is preliminary data.</text>
</comment>
<dbReference type="CDD" id="cd00413">
    <property type="entry name" value="Glyco_hydrolase_16"/>
    <property type="match status" value="1"/>
</dbReference>
<dbReference type="GO" id="GO:0004553">
    <property type="term" value="F:hydrolase activity, hydrolyzing O-glycosyl compounds"/>
    <property type="evidence" value="ECO:0007669"/>
    <property type="project" value="InterPro"/>
</dbReference>
<protein>
    <submittedName>
        <fullName evidence="4">Glycosyl hydrolase family 16</fullName>
    </submittedName>
</protein>
<keyword evidence="4" id="KW-0378">Hydrolase</keyword>
<evidence type="ECO:0000259" key="3">
    <source>
        <dbReference type="PROSITE" id="PS51762"/>
    </source>
</evidence>
<organism evidence="4 5">
    <name type="scientific">Propioniferax innocua</name>
    <dbReference type="NCBI Taxonomy" id="1753"/>
    <lineage>
        <taxon>Bacteria</taxon>
        <taxon>Bacillati</taxon>
        <taxon>Actinomycetota</taxon>
        <taxon>Actinomycetes</taxon>
        <taxon>Propionibacteriales</taxon>
        <taxon>Propionibacteriaceae</taxon>
        <taxon>Propioniferax</taxon>
    </lineage>
</organism>
<feature type="domain" description="GH16" evidence="3">
    <location>
        <begin position="180"/>
        <end position="459"/>
    </location>
</feature>
<evidence type="ECO:0000313" key="4">
    <source>
        <dbReference type="EMBL" id="TQL62531.1"/>
    </source>
</evidence>
<dbReference type="PANTHER" id="PTHR10963">
    <property type="entry name" value="GLYCOSYL HYDROLASE-RELATED"/>
    <property type="match status" value="1"/>
</dbReference>
<keyword evidence="5" id="KW-1185">Reference proteome</keyword>
<dbReference type="InterPro" id="IPR000757">
    <property type="entry name" value="Beta-glucanase-like"/>
</dbReference>
<accession>A0A542ZQ87</accession>
<dbReference type="Gene3D" id="2.60.120.200">
    <property type="match status" value="1"/>
</dbReference>
<reference evidence="4 5" key="1">
    <citation type="submission" date="2019-06" db="EMBL/GenBank/DDBJ databases">
        <title>Sequencing the genomes of 1000 actinobacteria strains.</title>
        <authorList>
            <person name="Klenk H.-P."/>
        </authorList>
    </citation>
    <scope>NUCLEOTIDE SEQUENCE [LARGE SCALE GENOMIC DNA]</scope>
    <source>
        <strain evidence="4 5">DSM 8251</strain>
    </source>
</reference>
<feature type="chain" id="PRO_5038452064" evidence="2">
    <location>
        <begin position="26"/>
        <end position="790"/>
    </location>
</feature>
<dbReference type="InterPro" id="IPR050546">
    <property type="entry name" value="Glycosyl_Hydrlase_16"/>
</dbReference>
<evidence type="ECO:0000256" key="1">
    <source>
        <dbReference type="ARBA" id="ARBA00006865"/>
    </source>
</evidence>
<dbReference type="EMBL" id="VFOR01000001">
    <property type="protein sequence ID" value="TQL62531.1"/>
    <property type="molecule type" value="Genomic_DNA"/>
</dbReference>
<dbReference type="PROSITE" id="PS51762">
    <property type="entry name" value="GH16_2"/>
    <property type="match status" value="1"/>
</dbReference>
<dbReference type="InterPro" id="IPR013207">
    <property type="entry name" value="LGFP"/>
</dbReference>
<dbReference type="GO" id="GO:0005975">
    <property type="term" value="P:carbohydrate metabolic process"/>
    <property type="evidence" value="ECO:0007669"/>
    <property type="project" value="InterPro"/>
</dbReference>
<dbReference type="InterPro" id="IPR013320">
    <property type="entry name" value="ConA-like_dom_sf"/>
</dbReference>
<dbReference type="PANTHER" id="PTHR10963:SF55">
    <property type="entry name" value="GLYCOSIDE HYDROLASE FAMILY 16 PROTEIN"/>
    <property type="match status" value="1"/>
</dbReference>
<gene>
    <name evidence="4" type="ORF">FB460_0309</name>
</gene>